<keyword evidence="1" id="KW-0067">ATP-binding</keyword>
<dbReference type="InterPro" id="IPR036890">
    <property type="entry name" value="HATPase_C_sf"/>
</dbReference>
<dbReference type="GO" id="GO:0005524">
    <property type="term" value="F:ATP binding"/>
    <property type="evidence" value="ECO:0007669"/>
    <property type="project" value="UniProtKB-KW"/>
</dbReference>
<gene>
    <name evidence="1" type="ORF">BZG00_06920</name>
</gene>
<sequence length="494" mass="56142">MAREYTLPPSASSLSESMRDLGYSLATAVSDIIDNSITAGSTEVDVYCDLTCEEPTLVIIDNGSGMTQDELLLAMKHGSANPKQTREPNDLGRFGLGLKTASFSQCRNLTVVSSINSIVCGAEWDLDHVSKRDEWCLSILDDGDIKKIPYLGHLGETGTAVVWTKLDRLFEDQYGSKRDEVVFEKLDLVERHLSLVFHRFLAGEVKHHPKLSIRINGNPTDAFDPFCRKIKATQILPKEIVRVDGMEVVIQPYILPHHSKLTAKEYDFYEDRSSFISNQGAYIYRNGRLMAWGDWFRLVPKGEATKLARVQIDFPNALDESWTIDIKKSRARPPHEVRERLRQILSKVTGTSTRIHRGRGQKLFQDSPESIWERYGDRNRVRFELNLSHPLLQILKEGLSDQQSSTLRSYLEAVSAAIPVEMIYSDYSSAPKSVDQFSIEKNNVLQKLEELRKSLFGSGEMNVDMFRNVIDSVRMFDAHKELVEQYFEGIKNGK</sequence>
<name>A0AB36JZZ5_9GAMM</name>
<dbReference type="Proteomes" id="UP000189021">
    <property type="component" value="Unassembled WGS sequence"/>
</dbReference>
<dbReference type="AlphaFoldDB" id="A0AB36JZZ5"/>
<dbReference type="SUPFAM" id="SSF55874">
    <property type="entry name" value="ATPase domain of HSP90 chaperone/DNA topoisomerase II/histidine kinase"/>
    <property type="match status" value="1"/>
</dbReference>
<evidence type="ECO:0000313" key="1">
    <source>
        <dbReference type="EMBL" id="OOE40045.1"/>
    </source>
</evidence>
<keyword evidence="2" id="KW-1185">Reference proteome</keyword>
<dbReference type="Gene3D" id="3.30.565.10">
    <property type="entry name" value="Histidine kinase-like ATPase, C-terminal domain"/>
    <property type="match status" value="1"/>
</dbReference>
<evidence type="ECO:0000313" key="2">
    <source>
        <dbReference type="Proteomes" id="UP000189021"/>
    </source>
</evidence>
<accession>A0AB36JZZ5</accession>
<protein>
    <submittedName>
        <fullName evidence="1">ATP-binding protein</fullName>
    </submittedName>
</protein>
<dbReference type="EMBL" id="MUEK01000005">
    <property type="protein sequence ID" value="OOE40045.1"/>
    <property type="molecule type" value="Genomic_DNA"/>
</dbReference>
<dbReference type="RefSeq" id="WP_077659137.1">
    <property type="nucleotide sequence ID" value="NZ_CP040021.1"/>
</dbReference>
<keyword evidence="1" id="KW-0547">Nucleotide-binding</keyword>
<dbReference type="Pfam" id="PF13589">
    <property type="entry name" value="HATPase_c_3"/>
    <property type="match status" value="1"/>
</dbReference>
<organism evidence="1 2">
    <name type="scientific">Salinivibrio kushneri</name>
    <dbReference type="NCBI Taxonomy" id="1908198"/>
    <lineage>
        <taxon>Bacteria</taxon>
        <taxon>Pseudomonadati</taxon>
        <taxon>Pseudomonadota</taxon>
        <taxon>Gammaproteobacteria</taxon>
        <taxon>Vibrionales</taxon>
        <taxon>Vibrionaceae</taxon>
        <taxon>Salinivibrio</taxon>
    </lineage>
</organism>
<comment type="caution">
    <text evidence="1">The sequence shown here is derived from an EMBL/GenBank/DDBJ whole genome shotgun (WGS) entry which is preliminary data.</text>
</comment>
<reference evidence="1 2" key="1">
    <citation type="journal article" date="2017" name="Genome Announc.">
        <title>Draft Genome Sequences of Salinivibrio proteolyticus, Salinivibrio sharmensis, Salinivibrio siamensis, Salinivibrio costicola subsp. alcaliphilus, Salinivibrio costicola subsp. vallismortis, and 29 New Isolates Belonging to the Genus Salinivibrio.</title>
        <authorList>
            <person name="Lopez-Hermoso C."/>
            <person name="de la Haba R.R."/>
            <person name="Sanchez-Porro C."/>
            <person name="Bayliss S.C."/>
            <person name="Feil E.J."/>
            <person name="Ventosa A."/>
        </authorList>
    </citation>
    <scope>NUCLEOTIDE SEQUENCE [LARGE SCALE GENOMIC DNA]</scope>
    <source>
        <strain evidence="1 2">AL184</strain>
    </source>
</reference>
<proteinExistence type="predicted"/>